<dbReference type="Gene3D" id="1.10.510.10">
    <property type="entry name" value="Transferase(Phosphotransferase) domain 1"/>
    <property type="match status" value="1"/>
</dbReference>
<keyword evidence="3" id="KW-0808">Transferase</keyword>
<dbReference type="SMART" id="SM00220">
    <property type="entry name" value="S_TKc"/>
    <property type="match status" value="1"/>
</dbReference>
<dbReference type="EMBL" id="KI911190">
    <property type="protein sequence ID" value="ETR96738.1"/>
    <property type="molecule type" value="Genomic_DNA"/>
</dbReference>
<dbReference type="OrthoDB" id="74764at2759"/>
<dbReference type="Gene3D" id="3.30.200.20">
    <property type="entry name" value="Phosphorylase Kinase, domain 1"/>
    <property type="match status" value="1"/>
</dbReference>
<gene>
    <name evidence="3" type="ORF">M419DRAFT_135145</name>
</gene>
<evidence type="ECO:0000256" key="1">
    <source>
        <dbReference type="SAM" id="MobiDB-lite"/>
    </source>
</evidence>
<dbReference type="InterPro" id="IPR011009">
    <property type="entry name" value="Kinase-like_dom_sf"/>
</dbReference>
<name>A0A024RUJ1_HYPJR</name>
<dbReference type="HOGENOM" id="CLU_000288_63_0_1"/>
<feature type="domain" description="Protein kinase" evidence="2">
    <location>
        <begin position="66"/>
        <end position="328"/>
    </location>
</feature>
<dbReference type="Pfam" id="PF00069">
    <property type="entry name" value="Pkinase"/>
    <property type="match status" value="1"/>
</dbReference>
<evidence type="ECO:0000259" key="2">
    <source>
        <dbReference type="PROSITE" id="PS50011"/>
    </source>
</evidence>
<dbReference type="Proteomes" id="UP000024376">
    <property type="component" value="Unassembled WGS sequence"/>
</dbReference>
<keyword evidence="3" id="KW-0418">Kinase</keyword>
<evidence type="ECO:0000313" key="3">
    <source>
        <dbReference type="EMBL" id="ETR96738.1"/>
    </source>
</evidence>
<feature type="region of interest" description="Disordered" evidence="1">
    <location>
        <begin position="1"/>
        <end position="32"/>
    </location>
</feature>
<accession>A0A024RUJ1</accession>
<dbReference type="GO" id="GO:0004672">
    <property type="term" value="F:protein kinase activity"/>
    <property type="evidence" value="ECO:0007669"/>
    <property type="project" value="InterPro"/>
</dbReference>
<dbReference type="GO" id="GO:0005524">
    <property type="term" value="F:ATP binding"/>
    <property type="evidence" value="ECO:0007669"/>
    <property type="project" value="InterPro"/>
</dbReference>
<dbReference type="InterPro" id="IPR000719">
    <property type="entry name" value="Prot_kinase_dom"/>
</dbReference>
<dbReference type="PANTHER" id="PTHR24347">
    <property type="entry name" value="SERINE/THREONINE-PROTEIN KINASE"/>
    <property type="match status" value="1"/>
</dbReference>
<dbReference type="KEGG" id="trr:M419DRAFT_135145"/>
<sequence length="332" mass="36955">MASGAADSKDQAGHSPRIQPAITYGAAASTSSGTGTYDDIKLENAPSNFFGGIFDRLRKQPESYEKKARYVLGRTMYASSNAVVRAADGPMGKVSIKVITKKASATTAQETANEINVLRRLKHPNIIGFVDWFESRDKYYIVMQHTAGGDLFERICDQGKFMERDAASVVLQILHAVSYLHENLIIHQNIKPDNIHYLSRDLESPLVLAGFAHSAILSSPEEVVTDRVGTFGYAAPEAMSNEGHGRPADVWSIGVITYTLLCGYSPFRSENMHDLYEECNQGSIVFHERYWKDVSSDAKDFICQTLIPEAKGRITSKVRLYKECYPFLSDMF</sequence>
<proteinExistence type="predicted"/>
<dbReference type="SUPFAM" id="SSF56112">
    <property type="entry name" value="Protein kinase-like (PK-like)"/>
    <property type="match status" value="1"/>
</dbReference>
<organism evidence="3 4">
    <name type="scientific">Hypocrea jecorina (strain ATCC 56765 / BCRC 32924 / NRRL 11460 / Rut C-30)</name>
    <name type="common">Trichoderma reesei</name>
    <dbReference type="NCBI Taxonomy" id="1344414"/>
    <lineage>
        <taxon>Eukaryota</taxon>
        <taxon>Fungi</taxon>
        <taxon>Dikarya</taxon>
        <taxon>Ascomycota</taxon>
        <taxon>Pezizomycotina</taxon>
        <taxon>Sordariomycetes</taxon>
        <taxon>Hypocreomycetidae</taxon>
        <taxon>Hypocreales</taxon>
        <taxon>Hypocreaceae</taxon>
        <taxon>Trichoderma</taxon>
    </lineage>
</organism>
<evidence type="ECO:0000313" key="4">
    <source>
        <dbReference type="Proteomes" id="UP000024376"/>
    </source>
</evidence>
<protein>
    <submittedName>
        <fullName evidence="3">Kinase-like protein</fullName>
    </submittedName>
</protein>
<reference evidence="4" key="1">
    <citation type="journal article" date="2013" name="Ind. Biotechnol.">
        <title>Comparative genomics analysis of Trichoderma reesei strains.</title>
        <authorList>
            <person name="Koike H."/>
            <person name="Aerts A."/>
            <person name="LaButti K."/>
            <person name="Grigoriev I.V."/>
            <person name="Baker S.E."/>
        </authorList>
    </citation>
    <scope>NUCLEOTIDE SEQUENCE [LARGE SCALE GENOMIC DNA]</scope>
    <source>
        <strain evidence="4">ATCC 56765 / BCRC 32924 / NRRL 11460 / Rut C-30</strain>
    </source>
</reference>
<dbReference type="PROSITE" id="PS50011">
    <property type="entry name" value="PROTEIN_KINASE_DOM"/>
    <property type="match status" value="1"/>
</dbReference>
<dbReference type="AlphaFoldDB" id="A0A024RUJ1"/>